<organism evidence="2">
    <name type="scientific">Candidatus Thiocaldithrix dubininis</name>
    <dbReference type="NCBI Taxonomy" id="3080823"/>
    <lineage>
        <taxon>Bacteria</taxon>
        <taxon>Pseudomonadati</taxon>
        <taxon>Pseudomonadota</taxon>
        <taxon>Gammaproteobacteria</taxon>
        <taxon>Thiotrichales</taxon>
        <taxon>Thiotrichaceae</taxon>
        <taxon>Candidatus Thiocaldithrix</taxon>
    </lineage>
</organism>
<sequence>MSQLVVMLDKQLIKRVDIKQTHLVIGRHPRCDIVLTDRTISAQHAKITLVHEDCYLEDLASTNGTYVNQHLIDRHLLDEGDTINLGKYSLLFHSSQSVENQVKRLSVHPRLVDNQYAAWLKLLNGRREGNIIPILHKPLCLGNAEVGYLIIERNDYGDYVLKQLGEAHKSLTRKLVVGEELEFNDMLLQFQLAEVHQRHESIA</sequence>
<dbReference type="InterPro" id="IPR050923">
    <property type="entry name" value="Cell_Proc_Reg/RNA_Proc"/>
</dbReference>
<dbReference type="SMART" id="SM00240">
    <property type="entry name" value="FHA"/>
    <property type="match status" value="1"/>
</dbReference>
<accession>A0AA95KDK1</accession>
<evidence type="ECO:0000259" key="1">
    <source>
        <dbReference type="PROSITE" id="PS50006"/>
    </source>
</evidence>
<feature type="domain" description="FHA" evidence="1">
    <location>
        <begin position="23"/>
        <end position="72"/>
    </location>
</feature>
<dbReference type="KEGG" id="tdu:QJT80_12190"/>
<dbReference type="AlphaFoldDB" id="A0AA95KDK1"/>
<protein>
    <submittedName>
        <fullName evidence="2">FHA domain-containing protein</fullName>
    </submittedName>
</protein>
<evidence type="ECO:0000313" key="2">
    <source>
        <dbReference type="EMBL" id="WGZ90254.1"/>
    </source>
</evidence>
<dbReference type="PANTHER" id="PTHR23308">
    <property type="entry name" value="NUCLEAR INHIBITOR OF PROTEIN PHOSPHATASE-1"/>
    <property type="match status" value="1"/>
</dbReference>
<dbReference type="SUPFAM" id="SSF49879">
    <property type="entry name" value="SMAD/FHA domain"/>
    <property type="match status" value="1"/>
</dbReference>
<dbReference type="CDD" id="cd00060">
    <property type="entry name" value="FHA"/>
    <property type="match status" value="1"/>
</dbReference>
<dbReference type="EMBL" id="CP124755">
    <property type="protein sequence ID" value="WGZ90254.1"/>
    <property type="molecule type" value="Genomic_DNA"/>
</dbReference>
<dbReference type="Proteomes" id="UP001300672">
    <property type="component" value="Chromosome"/>
</dbReference>
<reference evidence="2" key="1">
    <citation type="journal article" date="2023" name="Int. J. Mol. Sci.">
        <title>Metagenomics Revealed a New Genus 'Candidatus Thiocaldithrix dubininis' gen. nov., sp. nov. and a New Species 'Candidatus Thiothrix putei' sp. nov. in the Family Thiotrichaceae, Some Members of Which Have Traits of Both Na+- and H+-Motive Energetics.</title>
        <authorList>
            <person name="Ravin N.V."/>
            <person name="Muntyan M.S."/>
            <person name="Smolyakov D.D."/>
            <person name="Rudenko T.S."/>
            <person name="Beletsky A.V."/>
            <person name="Mardanov A.V."/>
            <person name="Grabovich M.Y."/>
        </authorList>
    </citation>
    <scope>NUCLEOTIDE SEQUENCE</scope>
    <source>
        <strain evidence="2">GKL-01</strain>
    </source>
</reference>
<proteinExistence type="predicted"/>
<reference evidence="2" key="2">
    <citation type="submission" date="2023-04" db="EMBL/GenBank/DDBJ databases">
        <authorList>
            <person name="Beletskiy A.V."/>
            <person name="Mardanov A.V."/>
            <person name="Ravin N.V."/>
        </authorList>
    </citation>
    <scope>NUCLEOTIDE SEQUENCE</scope>
    <source>
        <strain evidence="2">GKL-01</strain>
    </source>
</reference>
<dbReference type="PROSITE" id="PS50006">
    <property type="entry name" value="FHA_DOMAIN"/>
    <property type="match status" value="1"/>
</dbReference>
<name>A0AA95KDK1_9GAMM</name>
<gene>
    <name evidence="2" type="ORF">QJT80_12190</name>
</gene>
<dbReference type="InterPro" id="IPR008984">
    <property type="entry name" value="SMAD_FHA_dom_sf"/>
</dbReference>
<dbReference type="InterPro" id="IPR000253">
    <property type="entry name" value="FHA_dom"/>
</dbReference>
<dbReference type="Pfam" id="PF00498">
    <property type="entry name" value="FHA"/>
    <property type="match status" value="1"/>
</dbReference>
<dbReference type="Gene3D" id="2.60.200.20">
    <property type="match status" value="1"/>
</dbReference>